<organism evidence="4 5">
    <name type="scientific">Nocardia puris</name>
    <dbReference type="NCBI Taxonomy" id="208602"/>
    <lineage>
        <taxon>Bacteria</taxon>
        <taxon>Bacillati</taxon>
        <taxon>Actinomycetota</taxon>
        <taxon>Actinomycetes</taxon>
        <taxon>Mycobacteriales</taxon>
        <taxon>Nocardiaceae</taxon>
        <taxon>Nocardia</taxon>
    </lineage>
</organism>
<proteinExistence type="predicted"/>
<dbReference type="Gene3D" id="2.60.40.1610">
    <property type="entry name" value="Domain of unknown function DUF1254"/>
    <property type="match status" value="1"/>
</dbReference>
<feature type="compositionally biased region" description="Polar residues" evidence="1">
    <location>
        <begin position="19"/>
        <end position="29"/>
    </location>
</feature>
<dbReference type="RefSeq" id="WP_232331777.1">
    <property type="nucleotide sequence ID" value="NZ_QNRE01000001.1"/>
</dbReference>
<dbReference type="InterPro" id="IPR037049">
    <property type="entry name" value="DUF1214_C_sf"/>
</dbReference>
<dbReference type="Pfam" id="PF06742">
    <property type="entry name" value="DUF1214"/>
    <property type="match status" value="1"/>
</dbReference>
<evidence type="ECO:0000256" key="1">
    <source>
        <dbReference type="SAM" id="MobiDB-lite"/>
    </source>
</evidence>
<dbReference type="Gene3D" id="2.60.120.600">
    <property type="entry name" value="Domain of unknown function DUF1214, C-terminal domain"/>
    <property type="match status" value="1"/>
</dbReference>
<dbReference type="SUPFAM" id="SSF160935">
    <property type="entry name" value="VPA0735-like"/>
    <property type="match status" value="1"/>
</dbReference>
<reference evidence="4 5" key="1">
    <citation type="submission" date="2018-06" db="EMBL/GenBank/DDBJ databases">
        <title>Genomic Encyclopedia of Type Strains, Phase IV (KMG-IV): sequencing the most valuable type-strain genomes for metagenomic binning, comparative biology and taxonomic classification.</title>
        <authorList>
            <person name="Goeker M."/>
        </authorList>
    </citation>
    <scope>NUCLEOTIDE SEQUENCE [LARGE SCALE GENOMIC DNA]</scope>
    <source>
        <strain evidence="4 5">DSM 44599</strain>
    </source>
</reference>
<comment type="caution">
    <text evidence="4">The sequence shown here is derived from an EMBL/GenBank/DDBJ whole genome shotgun (WGS) entry which is preliminary data.</text>
</comment>
<dbReference type="Pfam" id="PF06863">
    <property type="entry name" value="DUF1254"/>
    <property type="match status" value="1"/>
</dbReference>
<keyword evidence="5" id="KW-1185">Reference proteome</keyword>
<protein>
    <submittedName>
        <fullName evidence="4">Uncharacterized protein DUF1254</fullName>
    </submittedName>
</protein>
<dbReference type="InterPro" id="IPR010679">
    <property type="entry name" value="DUF1254"/>
</dbReference>
<feature type="region of interest" description="Disordered" evidence="1">
    <location>
        <begin position="15"/>
        <end position="43"/>
    </location>
</feature>
<dbReference type="STRING" id="1210090.GCA_001613185_03750"/>
<evidence type="ECO:0000259" key="2">
    <source>
        <dbReference type="Pfam" id="PF06742"/>
    </source>
</evidence>
<evidence type="ECO:0000313" key="4">
    <source>
        <dbReference type="EMBL" id="RBO96908.1"/>
    </source>
</evidence>
<evidence type="ECO:0000259" key="3">
    <source>
        <dbReference type="Pfam" id="PF06863"/>
    </source>
</evidence>
<accession>A0A366E673</accession>
<gene>
    <name evidence="4" type="ORF">DFR74_101927</name>
</gene>
<dbReference type="EMBL" id="QNRE01000001">
    <property type="protein sequence ID" value="RBO96908.1"/>
    <property type="molecule type" value="Genomic_DNA"/>
</dbReference>
<sequence>MMLVGAALAGAKAWGADSSEPSKATTARSATRGERPGSEYPLNQPLVVTPLNFVRAETDRQFAVFVDDRGAFGKLYHAREVAPIDRQPVVRMNRDTIYSTGVFDLDAGPVTVTLPDPSTRFMSMQIINQDEYAPDALYGAGSHTLDRDTVGTRYAAIVIRTFVDPGNPADMAAAHALQDAIKVEQPGGPGKFEIPQWDKTSQDKVRGALLTLASTMSNFTSAFGEQDAVDPVAHVIGAAAGWGGNPARDAVYESITPTENDGRTTYRLHVEDVPVDGFWSITVYNAEGYMQPNPQNAYSVNNVTAATNPDGSVDIQFGGCDESTPNCLPTAPGWNYTVRLYRPHQEIIDSTWTFPNAEPLR</sequence>
<dbReference type="InterPro" id="IPR037050">
    <property type="entry name" value="DUF1254_sf"/>
</dbReference>
<name>A0A366E673_9NOCA</name>
<feature type="domain" description="DUF1214" evidence="2">
    <location>
        <begin position="260"/>
        <end position="345"/>
    </location>
</feature>
<dbReference type="Proteomes" id="UP000252586">
    <property type="component" value="Unassembled WGS sequence"/>
</dbReference>
<dbReference type="AlphaFoldDB" id="A0A366E673"/>
<feature type="domain" description="DUF1254" evidence="3">
    <location>
        <begin position="73"/>
        <end position="128"/>
    </location>
</feature>
<dbReference type="PANTHER" id="PTHR36509:SF2">
    <property type="entry name" value="BLL3101 PROTEIN"/>
    <property type="match status" value="1"/>
</dbReference>
<dbReference type="PANTHER" id="PTHR36509">
    <property type="entry name" value="BLL3101 PROTEIN"/>
    <property type="match status" value="1"/>
</dbReference>
<dbReference type="InterPro" id="IPR010621">
    <property type="entry name" value="DUF1214"/>
</dbReference>
<evidence type="ECO:0000313" key="5">
    <source>
        <dbReference type="Proteomes" id="UP000252586"/>
    </source>
</evidence>